<evidence type="ECO:0000256" key="8">
    <source>
        <dbReference type="HAMAP-Rule" id="MF_00422"/>
    </source>
</evidence>
<accession>A0A8T5GDB8</accession>
<feature type="transmembrane region" description="Helical" evidence="8">
    <location>
        <begin position="32"/>
        <end position="54"/>
    </location>
</feature>
<dbReference type="Proteomes" id="UP000722459">
    <property type="component" value="Unassembled WGS sequence"/>
</dbReference>
<keyword evidence="4 8" id="KW-1133">Transmembrane helix</keyword>
<dbReference type="GO" id="GO:0005886">
    <property type="term" value="C:plasma membrane"/>
    <property type="evidence" value="ECO:0007669"/>
    <property type="project" value="UniProtKB-SubCell"/>
</dbReference>
<dbReference type="GO" id="GO:0006605">
    <property type="term" value="P:protein targeting"/>
    <property type="evidence" value="ECO:0007669"/>
    <property type="project" value="UniProtKB-UniRule"/>
</dbReference>
<evidence type="ECO:0000256" key="4">
    <source>
        <dbReference type="ARBA" id="ARBA00022989"/>
    </source>
</evidence>
<dbReference type="GO" id="GO:0012505">
    <property type="term" value="C:endomembrane system"/>
    <property type="evidence" value="ECO:0007669"/>
    <property type="project" value="UniProtKB-SubCell"/>
</dbReference>
<reference evidence="9" key="1">
    <citation type="journal article" date="2021" name="ISME J.">
        <title>Mercury methylation by metabolically versatile and cosmopolitan marine bacteria.</title>
        <authorList>
            <person name="Lin H."/>
            <person name="Ascher D.B."/>
            <person name="Myung Y."/>
            <person name="Lamborg C.H."/>
            <person name="Hallam S.J."/>
            <person name="Gionfriddo C.M."/>
            <person name="Holt K.E."/>
            <person name="Moreau J.W."/>
        </authorList>
    </citation>
    <scope>NUCLEOTIDE SEQUENCE</scope>
    <source>
        <strain evidence="9">SI075_bin30</strain>
    </source>
</reference>
<comment type="function">
    <text evidence="8">Essential subunit of the Sec protein translocation channel SecYEG. Clamps together the 2 halves of SecY. May contact the channel plug during translocation.</text>
</comment>
<evidence type="ECO:0000313" key="10">
    <source>
        <dbReference type="Proteomes" id="UP000722459"/>
    </source>
</evidence>
<evidence type="ECO:0000256" key="3">
    <source>
        <dbReference type="ARBA" id="ARBA00022927"/>
    </source>
</evidence>
<keyword evidence="3 8" id="KW-0653">Protein transport</keyword>
<comment type="caution">
    <text evidence="9">The sequence shown here is derived from an EMBL/GenBank/DDBJ whole genome shotgun (WGS) entry which is preliminary data.</text>
</comment>
<dbReference type="Pfam" id="PF00584">
    <property type="entry name" value="SecE"/>
    <property type="match status" value="1"/>
</dbReference>
<comment type="similarity">
    <text evidence="8">Belongs to the SecE/SEC61-gamma family.</text>
</comment>
<evidence type="ECO:0000313" key="9">
    <source>
        <dbReference type="EMBL" id="MBT4869961.1"/>
    </source>
</evidence>
<keyword evidence="1 8" id="KW-0813">Transport</keyword>
<dbReference type="InterPro" id="IPR008158">
    <property type="entry name" value="Translocase_Sec61-g"/>
</dbReference>
<evidence type="ECO:0000256" key="6">
    <source>
        <dbReference type="ARBA" id="ARBA00023136"/>
    </source>
</evidence>
<dbReference type="GO" id="GO:0065002">
    <property type="term" value="P:intracellular protein transmembrane transport"/>
    <property type="evidence" value="ECO:0007669"/>
    <property type="project" value="UniProtKB-UniRule"/>
</dbReference>
<dbReference type="InterPro" id="IPR023391">
    <property type="entry name" value="Prot_translocase_SecE_dom_sf"/>
</dbReference>
<dbReference type="InterPro" id="IPR001901">
    <property type="entry name" value="Translocase_SecE/Sec61-g"/>
</dbReference>
<gene>
    <name evidence="8" type="primary">secE</name>
    <name evidence="9" type="ORF">HON47_00095</name>
</gene>
<dbReference type="HAMAP" id="MF_00422">
    <property type="entry name" value="SecE"/>
    <property type="match status" value="1"/>
</dbReference>
<proteinExistence type="inferred from homology"/>
<dbReference type="PROSITE" id="PS01067">
    <property type="entry name" value="SECE_SEC61G"/>
    <property type="match status" value="1"/>
</dbReference>
<evidence type="ECO:0000256" key="1">
    <source>
        <dbReference type="ARBA" id="ARBA00022448"/>
    </source>
</evidence>
<keyword evidence="8" id="KW-1003">Cell membrane</keyword>
<keyword evidence="5 8" id="KW-0811">Translocation</keyword>
<name>A0A8T5GDB8_9ARCH</name>
<dbReference type="EMBL" id="JABJNZ010000004">
    <property type="protein sequence ID" value="MBT4869961.1"/>
    <property type="molecule type" value="Genomic_DNA"/>
</dbReference>
<dbReference type="GO" id="GO:0008320">
    <property type="term" value="F:protein transmembrane transporter activity"/>
    <property type="evidence" value="ECO:0007669"/>
    <property type="project" value="UniProtKB-UniRule"/>
</dbReference>
<keyword evidence="6 8" id="KW-0472">Membrane</keyword>
<comment type="subunit">
    <text evidence="8">Component of the Sec protein translocase complex. Heterotrimer consisting of SecY (alpha), SecG (beta) and SecE (gamma) subunits. The heterotrimers can form oligomers, although 1 heterotrimer is thought to be able to translocate proteins. Interacts with the ribosome. May interact with SecDF, and other proteins may be involved.</text>
</comment>
<keyword evidence="2 8" id="KW-0812">Transmembrane</keyword>
<evidence type="ECO:0000256" key="7">
    <source>
        <dbReference type="ARBA" id="ARBA00037847"/>
    </source>
</evidence>
<organism evidence="9 10">
    <name type="scientific">Candidatus Iainarchaeum sp</name>
    <dbReference type="NCBI Taxonomy" id="3101447"/>
    <lineage>
        <taxon>Archaea</taxon>
        <taxon>Candidatus Iainarchaeota</taxon>
        <taxon>Candidatus Iainarchaeia</taxon>
        <taxon>Candidatus Iainarchaeales</taxon>
        <taxon>Candidatus Iainarchaeaceae</taxon>
        <taxon>Candidatus Iainarchaeum</taxon>
    </lineage>
</organism>
<dbReference type="AlphaFoldDB" id="A0A8T5GDB8"/>
<comment type="subcellular location">
    <subcellularLocation>
        <location evidence="8">Cell membrane</location>
        <topology evidence="8">Single-pass membrane protein</topology>
    </subcellularLocation>
    <subcellularLocation>
        <location evidence="7">Endomembrane system</location>
        <topology evidence="7">Single-pass membrane protein</topology>
    </subcellularLocation>
</comment>
<dbReference type="NCBIfam" id="TIGR00327">
    <property type="entry name" value="secE_euk_arch"/>
    <property type="match status" value="1"/>
</dbReference>
<dbReference type="Gene3D" id="1.20.5.820">
    <property type="entry name" value="Preprotein translocase SecE subunit"/>
    <property type="match status" value="1"/>
</dbReference>
<protein>
    <recommendedName>
        <fullName evidence="8">Protein translocase subunit SecE</fullName>
    </recommendedName>
    <alternativeName>
        <fullName evidence="8">Protein transport protein Sec61 gamma subunit homolog</fullName>
    </alternativeName>
</protein>
<sequence length="61" mass="6860">MKVMELVGKFFMDSKRIFRVSRKPSKEEYKRMALIIGIGIIVIGIIGFVIQLIFTLSGLGA</sequence>
<dbReference type="SUPFAM" id="SSF103456">
    <property type="entry name" value="Preprotein translocase SecE subunit"/>
    <property type="match status" value="1"/>
</dbReference>
<dbReference type="GO" id="GO:0009306">
    <property type="term" value="P:protein secretion"/>
    <property type="evidence" value="ECO:0007669"/>
    <property type="project" value="UniProtKB-UniRule"/>
</dbReference>
<evidence type="ECO:0000256" key="5">
    <source>
        <dbReference type="ARBA" id="ARBA00023010"/>
    </source>
</evidence>
<evidence type="ECO:0000256" key="2">
    <source>
        <dbReference type="ARBA" id="ARBA00022692"/>
    </source>
</evidence>